<organism evidence="1 2">
    <name type="scientific">Anaerostipes rhamnosivorans</name>
    <dbReference type="NCBI Taxonomy" id="1229621"/>
    <lineage>
        <taxon>Bacteria</taxon>
        <taxon>Bacillati</taxon>
        <taxon>Bacillota</taxon>
        <taxon>Clostridia</taxon>
        <taxon>Lachnospirales</taxon>
        <taxon>Lachnospiraceae</taxon>
        <taxon>Anaerostipes</taxon>
    </lineage>
</organism>
<reference evidence="1 2" key="1">
    <citation type="submission" date="2019-05" db="EMBL/GenBank/DDBJ databases">
        <title>Complete genome sequencing of Anaerostipes rhamnosivorans.</title>
        <authorList>
            <person name="Bui T.P.N."/>
            <person name="de Vos W.M."/>
        </authorList>
    </citation>
    <scope>NUCLEOTIDE SEQUENCE [LARGE SCALE GENOMIC DNA]</scope>
    <source>
        <strain evidence="1 2">1y2</strain>
    </source>
</reference>
<evidence type="ECO:0000313" key="2">
    <source>
        <dbReference type="Proteomes" id="UP000298653"/>
    </source>
</evidence>
<proteinExistence type="predicted"/>
<keyword evidence="2" id="KW-1185">Reference proteome</keyword>
<dbReference type="EMBL" id="CP040058">
    <property type="protein sequence ID" value="QCP33527.1"/>
    <property type="molecule type" value="Genomic_DNA"/>
</dbReference>
<evidence type="ECO:0000313" key="1">
    <source>
        <dbReference type="EMBL" id="QCP33527.1"/>
    </source>
</evidence>
<name>A0A4P8IAM1_9FIRM</name>
<gene>
    <name evidence="1" type="ORF">AR1Y2_0073</name>
</gene>
<accession>A0A4P8IAM1</accession>
<dbReference type="AlphaFoldDB" id="A0A4P8IAM1"/>
<protein>
    <submittedName>
        <fullName evidence="1">Uncharacterized protein</fullName>
    </submittedName>
</protein>
<sequence>MFSNHYYVYKGYKYRGKSTIKIYKSKGGSLLHQKTLTTSTRKY</sequence>
<dbReference type="Proteomes" id="UP000298653">
    <property type="component" value="Chromosome"/>
</dbReference>
<dbReference type="KEGG" id="arf:AR1Y2_0073"/>